<feature type="coiled-coil region" evidence="1">
    <location>
        <begin position="213"/>
        <end position="247"/>
    </location>
</feature>
<organism evidence="3">
    <name type="scientific">Amphora coffeiformis</name>
    <dbReference type="NCBI Taxonomy" id="265554"/>
    <lineage>
        <taxon>Eukaryota</taxon>
        <taxon>Sar</taxon>
        <taxon>Stramenopiles</taxon>
        <taxon>Ochrophyta</taxon>
        <taxon>Bacillariophyta</taxon>
        <taxon>Bacillariophyceae</taxon>
        <taxon>Bacillariophycidae</taxon>
        <taxon>Thalassiophysales</taxon>
        <taxon>Catenulaceae</taxon>
        <taxon>Amphora</taxon>
    </lineage>
</organism>
<sequence>MTEESGSIAADVKVTYDSVPDVEAGAGGKDDEHPLEALKKHSAKFHEEKVRPLLEQAGNSLRKVTEIGATKTREIGDSLKKVGDVSVAKSREIGAVTVEKSRSIGIGTQLATAAAVAHTKHTISQIGSPPVEKTEDGEQIIKGEETDWMITSFLMHHLIQSLAVLGGVAALVTFILMEGRLVDMASFITIILAPLVFWQKMQLNALGGMRGQINEMRATVNRLKVENSKLEDANTQLQTQVDGLKDVETKLNDVAMEAGAQVDRLVYVVQQNGEIQKKIKAQLEDEVAQQIMTALITTDRDGNFVLNRREVYELEMKLNALPAVHFDKEKFRAFLESDKDDLTLSDLSHIVHNLKDDTIPESEKIFHFEPLDILEEVPPPVEAV</sequence>
<proteinExistence type="predicted"/>
<protein>
    <submittedName>
        <fullName evidence="3">Uncharacterized protein</fullName>
    </submittedName>
</protein>
<feature type="transmembrane region" description="Helical" evidence="2">
    <location>
        <begin position="158"/>
        <end position="175"/>
    </location>
</feature>
<keyword evidence="1" id="KW-0175">Coiled coil</keyword>
<reference evidence="3" key="1">
    <citation type="submission" date="2021-01" db="EMBL/GenBank/DDBJ databases">
        <authorList>
            <person name="Corre E."/>
            <person name="Pelletier E."/>
            <person name="Niang G."/>
            <person name="Scheremetjew M."/>
            <person name="Finn R."/>
            <person name="Kale V."/>
            <person name="Holt S."/>
            <person name="Cochrane G."/>
            <person name="Meng A."/>
            <person name="Brown T."/>
            <person name="Cohen L."/>
        </authorList>
    </citation>
    <scope>NUCLEOTIDE SEQUENCE</scope>
    <source>
        <strain evidence="3">CCMP127</strain>
    </source>
</reference>
<keyword evidence="2" id="KW-1133">Transmembrane helix</keyword>
<evidence type="ECO:0000256" key="1">
    <source>
        <dbReference type="SAM" id="Coils"/>
    </source>
</evidence>
<keyword evidence="2" id="KW-0472">Membrane</keyword>
<dbReference type="EMBL" id="HBIM01024724">
    <property type="protein sequence ID" value="CAE0421710.1"/>
    <property type="molecule type" value="Transcribed_RNA"/>
</dbReference>
<dbReference type="AlphaFoldDB" id="A0A7S3LGH9"/>
<feature type="transmembrane region" description="Helical" evidence="2">
    <location>
        <begin position="181"/>
        <end position="198"/>
    </location>
</feature>
<gene>
    <name evidence="3" type="ORF">ACOF00016_LOCUS18347</name>
</gene>
<accession>A0A7S3LGH9</accession>
<evidence type="ECO:0000256" key="2">
    <source>
        <dbReference type="SAM" id="Phobius"/>
    </source>
</evidence>
<evidence type="ECO:0000313" key="3">
    <source>
        <dbReference type="EMBL" id="CAE0421710.1"/>
    </source>
</evidence>
<name>A0A7S3LGH9_9STRA</name>
<keyword evidence="2" id="KW-0812">Transmembrane</keyword>